<reference evidence="1" key="1">
    <citation type="journal article" date="2021" name="Proc. Natl. Acad. Sci. U.S.A.">
        <title>A Catalog of Tens of Thousands of Viruses from Human Metagenomes Reveals Hidden Associations with Chronic Diseases.</title>
        <authorList>
            <person name="Tisza M.J."/>
            <person name="Buck C.B."/>
        </authorList>
    </citation>
    <scope>NUCLEOTIDE SEQUENCE</scope>
    <source>
        <strain evidence="1">CtPkm1</strain>
    </source>
</reference>
<proteinExistence type="predicted"/>
<name>A0A8S5TYA9_9CAUD</name>
<evidence type="ECO:0000313" key="1">
    <source>
        <dbReference type="EMBL" id="DAF87185.1"/>
    </source>
</evidence>
<organism evidence="1">
    <name type="scientific">Myoviridae sp. ctPkm1</name>
    <dbReference type="NCBI Taxonomy" id="2825099"/>
    <lineage>
        <taxon>Viruses</taxon>
        <taxon>Duplodnaviria</taxon>
        <taxon>Heunggongvirae</taxon>
        <taxon>Uroviricota</taxon>
        <taxon>Caudoviricetes</taxon>
    </lineage>
</organism>
<dbReference type="EMBL" id="BK015960">
    <property type="protein sequence ID" value="DAF87185.1"/>
    <property type="molecule type" value="Genomic_DNA"/>
</dbReference>
<protein>
    <submittedName>
        <fullName evidence="1">Uncharacterized protein</fullName>
    </submittedName>
</protein>
<sequence>MAILDLQMAEGSSPCGVGALMYERDDASHPSGHDLRFAFTTEFGSDVQESFTVRVSAKGYAKGMSYESQWKDYEATVDASKCNERRSYSGGRVSWSIPLSLVGSLTTDFGGGKWTYAGRAYDTATFEVSVRANWKDDLLGVGGDKSDWVSEWAYAELYMGFLANYSLTQAYYESADLLVIEYATTWMRQDDRFAIDVDSHVVATADGGDDEGIILLGGGSSRILSQEYWDTVAAPGRIEVPVSALTQHLRGKTVWFDVAFNPVYRPYAIARRGIAQAELPVGDKSECNSCTLAVVPSEDPYAVWLKTGDAGDLDSPITEVSVKCRTSTGYSSQVKVKVGEVAKMRGCPLNSPLLFEGVGGNGYSVSKKVTTVAADPIRAMGVCVVDSASSDSRAVIRFNQKYRVTSEPDGDTMKLAGRDRPSSFYGQGGATKVEVSGVLVDEDGTDVENMVREGDVYVRLPDGRAYRCKASATIDWDFRRLRNVSLSGEEVAP</sequence>
<accession>A0A8S5TYA9</accession>